<dbReference type="GO" id="GO:0003700">
    <property type="term" value="F:DNA-binding transcription factor activity"/>
    <property type="evidence" value="ECO:0007669"/>
    <property type="project" value="InterPro"/>
</dbReference>
<dbReference type="Pfam" id="PF03466">
    <property type="entry name" value="LysR_substrate"/>
    <property type="match status" value="1"/>
</dbReference>
<dbReference type="EMBL" id="BSDY01000013">
    <property type="protein sequence ID" value="GLI57082.1"/>
    <property type="molecule type" value="Genomic_DNA"/>
</dbReference>
<dbReference type="PRINTS" id="PR00039">
    <property type="entry name" value="HTHLYSR"/>
</dbReference>
<comment type="caution">
    <text evidence="6">The sequence shown here is derived from an EMBL/GenBank/DDBJ whole genome shotgun (WGS) entry which is preliminary data.</text>
</comment>
<accession>A0A9W6GMM1</accession>
<evidence type="ECO:0000259" key="5">
    <source>
        <dbReference type="PROSITE" id="PS50931"/>
    </source>
</evidence>
<gene>
    <name evidence="6" type="ORF">PM10SUCC1_25960</name>
</gene>
<dbReference type="InterPro" id="IPR005119">
    <property type="entry name" value="LysR_subst-bd"/>
</dbReference>
<dbReference type="SUPFAM" id="SSF53850">
    <property type="entry name" value="Periplasmic binding protein-like II"/>
    <property type="match status" value="1"/>
</dbReference>
<feature type="domain" description="HTH lysR-type" evidence="5">
    <location>
        <begin position="1"/>
        <end position="58"/>
    </location>
</feature>
<dbReference type="PROSITE" id="PS50931">
    <property type="entry name" value="HTH_LYSR"/>
    <property type="match status" value="1"/>
</dbReference>
<keyword evidence="7" id="KW-1185">Reference proteome</keyword>
<dbReference type="SUPFAM" id="SSF46785">
    <property type="entry name" value="Winged helix' DNA-binding domain"/>
    <property type="match status" value="1"/>
</dbReference>
<dbReference type="RefSeq" id="WP_281836542.1">
    <property type="nucleotide sequence ID" value="NZ_BSDY01000013.1"/>
</dbReference>
<dbReference type="GO" id="GO:0003677">
    <property type="term" value="F:DNA binding"/>
    <property type="evidence" value="ECO:0007669"/>
    <property type="project" value="UniProtKB-KW"/>
</dbReference>
<dbReference type="Proteomes" id="UP001144471">
    <property type="component" value="Unassembled WGS sequence"/>
</dbReference>
<dbReference type="InterPro" id="IPR036390">
    <property type="entry name" value="WH_DNA-bd_sf"/>
</dbReference>
<evidence type="ECO:0000313" key="6">
    <source>
        <dbReference type="EMBL" id="GLI57082.1"/>
    </source>
</evidence>
<keyword evidence="2" id="KW-0805">Transcription regulation</keyword>
<sequence length="293" mass="33021">MDIRQVRYFLAIAEDGSISRAAKKLYISQPPLSQQLKALEEELEVKLFERTTRSLEITQAGKVFRERCLQIMELMDSTVREVRDSVSEMQGTLSVGFVASSGAALLPHRIPDFNRKYPEVTFQVREGSTHRILDLLNNGIIEVGIVRTPFNLENYEYVELPGERMVAVATERYLEGWGEERLKLNELKGLPLVIDKRFEKLIIGACQQAGFIPKVLCEGEDSRSLLGWASSGMGVAVVPRSAGELLPSRDMVIREIDSSSLNTKTLITWVRNRTLSRVAQKFIETFKGEGQAE</sequence>
<evidence type="ECO:0000256" key="4">
    <source>
        <dbReference type="ARBA" id="ARBA00023163"/>
    </source>
</evidence>
<organism evidence="6 7">
    <name type="scientific">Propionigenium maris DSM 9537</name>
    <dbReference type="NCBI Taxonomy" id="1123000"/>
    <lineage>
        <taxon>Bacteria</taxon>
        <taxon>Fusobacteriati</taxon>
        <taxon>Fusobacteriota</taxon>
        <taxon>Fusobacteriia</taxon>
        <taxon>Fusobacteriales</taxon>
        <taxon>Fusobacteriaceae</taxon>
        <taxon>Propionigenium</taxon>
    </lineage>
</organism>
<evidence type="ECO:0000256" key="2">
    <source>
        <dbReference type="ARBA" id="ARBA00023015"/>
    </source>
</evidence>
<evidence type="ECO:0000256" key="1">
    <source>
        <dbReference type="ARBA" id="ARBA00009437"/>
    </source>
</evidence>
<dbReference type="Gene3D" id="3.40.190.10">
    <property type="entry name" value="Periplasmic binding protein-like II"/>
    <property type="match status" value="2"/>
</dbReference>
<evidence type="ECO:0000256" key="3">
    <source>
        <dbReference type="ARBA" id="ARBA00023125"/>
    </source>
</evidence>
<comment type="similarity">
    <text evidence="1">Belongs to the LysR transcriptional regulatory family.</text>
</comment>
<proteinExistence type="inferred from homology"/>
<dbReference type="InterPro" id="IPR000847">
    <property type="entry name" value="LysR_HTH_N"/>
</dbReference>
<evidence type="ECO:0000313" key="7">
    <source>
        <dbReference type="Proteomes" id="UP001144471"/>
    </source>
</evidence>
<dbReference type="AlphaFoldDB" id="A0A9W6GMM1"/>
<keyword evidence="3" id="KW-0238">DNA-binding</keyword>
<dbReference type="CDD" id="cd05466">
    <property type="entry name" value="PBP2_LTTR_substrate"/>
    <property type="match status" value="1"/>
</dbReference>
<dbReference type="PANTHER" id="PTHR30346:SF0">
    <property type="entry name" value="HCA OPERON TRANSCRIPTIONAL ACTIVATOR HCAR"/>
    <property type="match status" value="1"/>
</dbReference>
<dbReference type="InterPro" id="IPR036388">
    <property type="entry name" value="WH-like_DNA-bd_sf"/>
</dbReference>
<protein>
    <submittedName>
        <fullName evidence="6">LysR family transcriptional regulator</fullName>
    </submittedName>
</protein>
<reference evidence="6" key="1">
    <citation type="submission" date="2022-12" db="EMBL/GenBank/DDBJ databases">
        <title>Reference genome sequencing for broad-spectrum identification of bacterial and archaeal isolates by mass spectrometry.</title>
        <authorList>
            <person name="Sekiguchi Y."/>
            <person name="Tourlousse D.M."/>
        </authorList>
    </citation>
    <scope>NUCLEOTIDE SEQUENCE</scope>
    <source>
        <strain evidence="6">10succ1</strain>
    </source>
</reference>
<dbReference type="Pfam" id="PF00126">
    <property type="entry name" value="HTH_1"/>
    <property type="match status" value="1"/>
</dbReference>
<keyword evidence="4" id="KW-0804">Transcription</keyword>
<dbReference type="FunFam" id="1.10.10.10:FF:000001">
    <property type="entry name" value="LysR family transcriptional regulator"/>
    <property type="match status" value="1"/>
</dbReference>
<dbReference type="Gene3D" id="1.10.10.10">
    <property type="entry name" value="Winged helix-like DNA-binding domain superfamily/Winged helix DNA-binding domain"/>
    <property type="match status" value="1"/>
</dbReference>
<dbReference type="GO" id="GO:0032993">
    <property type="term" value="C:protein-DNA complex"/>
    <property type="evidence" value="ECO:0007669"/>
    <property type="project" value="TreeGrafter"/>
</dbReference>
<name>A0A9W6GMM1_9FUSO</name>
<dbReference type="PANTHER" id="PTHR30346">
    <property type="entry name" value="TRANSCRIPTIONAL DUAL REGULATOR HCAR-RELATED"/>
    <property type="match status" value="1"/>
</dbReference>